<dbReference type="EMBL" id="JAWDJX010000017">
    <property type="protein sequence ID" value="KAK3053179.1"/>
    <property type="molecule type" value="Genomic_DNA"/>
</dbReference>
<name>A0AAJ0GC68_9PEZI</name>
<evidence type="ECO:0000256" key="3">
    <source>
        <dbReference type="PROSITE-ProRule" id="PRU00339"/>
    </source>
</evidence>
<dbReference type="AlphaFoldDB" id="A0AAJ0GC68"/>
<comment type="function">
    <text evidence="4">Part of the endoplasmic reticulum membrane protein complex (EMC) that enables the energy-independent insertion into endoplasmic reticulum membranes of newly synthesized membrane proteins.</text>
</comment>
<comment type="subcellular location">
    <subcellularLocation>
        <location evidence="4">Endoplasmic reticulum membrane</location>
        <topology evidence="4">Peripheral membrane protein</topology>
        <orientation evidence="4">Cytoplasmic side</orientation>
    </subcellularLocation>
</comment>
<evidence type="ECO:0000256" key="1">
    <source>
        <dbReference type="ARBA" id="ARBA00022737"/>
    </source>
</evidence>
<keyword evidence="4" id="KW-0472">Membrane</keyword>
<sequence length="331" mass="37017">MANPLLEAPTNSSPATAIDLSQKASTFINSQSSWLSAIPYPLSLFINTESQEKWQTYENLFLACLRTGDDNTAYACLESLTNRFGKGNDRILGLQGLYKESTAKNDSELAEVLKEYEEILKNDPTIFSIRKRRAAVLRSMGRTSDAVTALTNLLDQSPTDAEAWSELADLYLMLGSYEQAIFCLEEVVLVMPNSWNMQARTGEVLYLSSEKLEGADQLRLLSESMRRYCRSLELCDDYLRGYYGLKLTTDRLLELLSTGKKSQQSSSDPVKGDLAPPSIDAVKKLNELATSKLTEIVRRSKSGEKGWDGYSEAEIIAARELLDRGTQKIER</sequence>
<comment type="similarity">
    <text evidence="4">Belongs to the EMC2 family.</text>
</comment>
<proteinExistence type="inferred from homology"/>
<evidence type="ECO:0000256" key="4">
    <source>
        <dbReference type="RuleBase" id="RU367091"/>
    </source>
</evidence>
<dbReference type="InterPro" id="IPR011990">
    <property type="entry name" value="TPR-like_helical_dom_sf"/>
</dbReference>
<comment type="subunit">
    <text evidence="4">Component of the ER membrane protein complex (EMC).</text>
</comment>
<keyword evidence="1" id="KW-0677">Repeat</keyword>
<feature type="domain" description="EMC2 TPR-like" evidence="5">
    <location>
        <begin position="107"/>
        <end position="193"/>
    </location>
</feature>
<evidence type="ECO:0000259" key="5">
    <source>
        <dbReference type="Pfam" id="PF22890"/>
    </source>
</evidence>
<keyword evidence="4" id="KW-0256">Endoplasmic reticulum</keyword>
<evidence type="ECO:0000313" key="7">
    <source>
        <dbReference type="Proteomes" id="UP001271007"/>
    </source>
</evidence>
<dbReference type="PROSITE" id="PS50005">
    <property type="entry name" value="TPR"/>
    <property type="match status" value="1"/>
</dbReference>
<accession>A0AAJ0GC68</accession>
<dbReference type="SUPFAM" id="SSF48452">
    <property type="entry name" value="TPR-like"/>
    <property type="match status" value="1"/>
</dbReference>
<dbReference type="InterPro" id="IPR055217">
    <property type="entry name" value="TPR_EMC2"/>
</dbReference>
<gene>
    <name evidence="6" type="primary">oca3</name>
    <name evidence="6" type="ORF">LTR09_005805</name>
</gene>
<evidence type="ECO:0000256" key="2">
    <source>
        <dbReference type="ARBA" id="ARBA00022803"/>
    </source>
</evidence>
<evidence type="ECO:0000313" key="6">
    <source>
        <dbReference type="EMBL" id="KAK3053179.1"/>
    </source>
</evidence>
<keyword evidence="7" id="KW-1185">Reference proteome</keyword>
<reference evidence="6" key="1">
    <citation type="submission" date="2023-04" db="EMBL/GenBank/DDBJ databases">
        <title>Black Yeasts Isolated from many extreme environments.</title>
        <authorList>
            <person name="Coleine C."/>
            <person name="Stajich J.E."/>
            <person name="Selbmann L."/>
        </authorList>
    </citation>
    <scope>NUCLEOTIDE SEQUENCE</scope>
    <source>
        <strain evidence="6">CCFEE 5312</strain>
    </source>
</reference>
<dbReference type="PANTHER" id="PTHR12760">
    <property type="entry name" value="TETRATRICOPEPTIDE REPEAT PROTEIN"/>
    <property type="match status" value="1"/>
</dbReference>
<keyword evidence="2 3" id="KW-0802">TPR repeat</keyword>
<dbReference type="Proteomes" id="UP001271007">
    <property type="component" value="Unassembled WGS sequence"/>
</dbReference>
<dbReference type="InterPro" id="IPR019734">
    <property type="entry name" value="TPR_rpt"/>
</dbReference>
<organism evidence="6 7">
    <name type="scientific">Extremus antarcticus</name>
    <dbReference type="NCBI Taxonomy" id="702011"/>
    <lineage>
        <taxon>Eukaryota</taxon>
        <taxon>Fungi</taxon>
        <taxon>Dikarya</taxon>
        <taxon>Ascomycota</taxon>
        <taxon>Pezizomycotina</taxon>
        <taxon>Dothideomycetes</taxon>
        <taxon>Dothideomycetidae</taxon>
        <taxon>Mycosphaerellales</taxon>
        <taxon>Extremaceae</taxon>
        <taxon>Extremus</taxon>
    </lineage>
</organism>
<dbReference type="GO" id="GO:0072546">
    <property type="term" value="C:EMC complex"/>
    <property type="evidence" value="ECO:0007669"/>
    <property type="project" value="UniProtKB-UniRule"/>
</dbReference>
<dbReference type="InterPro" id="IPR039856">
    <property type="entry name" value="EMC2-like"/>
</dbReference>
<comment type="caution">
    <text evidence="6">The sequence shown here is derived from an EMBL/GenBank/DDBJ whole genome shotgun (WGS) entry which is preliminary data.</text>
</comment>
<protein>
    <recommendedName>
        <fullName evidence="4">ER membrane protein complex subunit 2</fullName>
    </recommendedName>
</protein>
<dbReference type="FunFam" id="1.25.40.10:FF:001208">
    <property type="entry name" value="Tetratricopeptide repeat domain-containing protein"/>
    <property type="match status" value="1"/>
</dbReference>
<dbReference type="Gene3D" id="1.25.40.10">
    <property type="entry name" value="Tetratricopeptide repeat domain"/>
    <property type="match status" value="1"/>
</dbReference>
<dbReference type="Pfam" id="PF22890">
    <property type="entry name" value="TPR_EMC2"/>
    <property type="match status" value="1"/>
</dbReference>
<dbReference type="SMART" id="SM00028">
    <property type="entry name" value="TPR"/>
    <property type="match status" value="2"/>
</dbReference>
<feature type="repeat" description="TPR" evidence="3">
    <location>
        <begin position="161"/>
        <end position="194"/>
    </location>
</feature>